<dbReference type="PANTHER" id="PTHR42770">
    <property type="entry name" value="AMINO ACID TRANSPORTER-RELATED"/>
    <property type="match status" value="1"/>
</dbReference>
<proteinExistence type="predicted"/>
<feature type="transmembrane region" description="Helical" evidence="6">
    <location>
        <begin position="396"/>
        <end position="419"/>
    </location>
</feature>
<feature type="transmembrane region" description="Helical" evidence="6">
    <location>
        <begin position="425"/>
        <end position="442"/>
    </location>
</feature>
<dbReference type="Gene3D" id="1.20.1740.10">
    <property type="entry name" value="Amino acid/polyamine transporter I"/>
    <property type="match status" value="1"/>
</dbReference>
<feature type="transmembrane region" description="Helical" evidence="6">
    <location>
        <begin position="163"/>
        <end position="185"/>
    </location>
</feature>
<evidence type="ECO:0000256" key="3">
    <source>
        <dbReference type="ARBA" id="ARBA00022692"/>
    </source>
</evidence>
<accession>A0A0J9CEH5</accession>
<feature type="transmembrane region" description="Helical" evidence="6">
    <location>
        <begin position="239"/>
        <end position="262"/>
    </location>
</feature>
<dbReference type="PATRIC" id="fig|742734.4.peg.913"/>
<keyword evidence="3 6" id="KW-0812">Transmembrane</keyword>
<dbReference type="Proteomes" id="UP000037392">
    <property type="component" value="Unassembled WGS sequence"/>
</dbReference>
<organism evidence="7 8">
    <name type="scientific">[Clostridium] citroniae WAL-19142</name>
    <dbReference type="NCBI Taxonomy" id="742734"/>
    <lineage>
        <taxon>Bacteria</taxon>
        <taxon>Bacillati</taxon>
        <taxon>Bacillota</taxon>
        <taxon>Clostridia</taxon>
        <taxon>Lachnospirales</taxon>
        <taxon>Lachnospiraceae</taxon>
        <taxon>Enterocloster</taxon>
    </lineage>
</organism>
<evidence type="ECO:0000313" key="7">
    <source>
        <dbReference type="EMBL" id="KMW23643.1"/>
    </source>
</evidence>
<comment type="caution">
    <text evidence="7">The sequence shown here is derived from an EMBL/GenBank/DDBJ whole genome shotgun (WGS) entry which is preliminary data.</text>
</comment>
<dbReference type="EMBL" id="ADLK01000005">
    <property type="protein sequence ID" value="KMW23643.1"/>
    <property type="molecule type" value="Genomic_DNA"/>
</dbReference>
<evidence type="ECO:0000256" key="6">
    <source>
        <dbReference type="SAM" id="Phobius"/>
    </source>
</evidence>
<dbReference type="GO" id="GO:0005886">
    <property type="term" value="C:plasma membrane"/>
    <property type="evidence" value="ECO:0007669"/>
    <property type="project" value="UniProtKB-SubCell"/>
</dbReference>
<evidence type="ECO:0000313" key="8">
    <source>
        <dbReference type="Proteomes" id="UP000037392"/>
    </source>
</evidence>
<dbReference type="InterPro" id="IPR050367">
    <property type="entry name" value="APC_superfamily"/>
</dbReference>
<feature type="transmembrane region" description="Helical" evidence="6">
    <location>
        <begin position="205"/>
        <end position="227"/>
    </location>
</feature>
<reference evidence="7 8" key="1">
    <citation type="submission" date="2011-04" db="EMBL/GenBank/DDBJ databases">
        <title>The Genome Sequence of Clostridium citroniae WAL-19142.</title>
        <authorList>
            <consortium name="The Broad Institute Genome Sequencing Platform"/>
            <person name="Earl A."/>
            <person name="Ward D."/>
            <person name="Feldgarden M."/>
            <person name="Gevers D."/>
            <person name="Warren Y.A."/>
            <person name="Tyrrell K.L."/>
            <person name="Citron D.M."/>
            <person name="Goldstein E.J."/>
            <person name="Daigneault M."/>
            <person name="Allen-Vercoe E."/>
            <person name="Young S.K."/>
            <person name="Zeng Q."/>
            <person name="Gargeya S."/>
            <person name="Fitzgerald M."/>
            <person name="Haas B."/>
            <person name="Abouelleil A."/>
            <person name="Alvarado L."/>
            <person name="Arachchi H.M."/>
            <person name="Berlin A."/>
            <person name="Brown A."/>
            <person name="Chapman S.B."/>
            <person name="Chen Z."/>
            <person name="Dunbar C."/>
            <person name="Freedman E."/>
            <person name="Gearin G."/>
            <person name="Gellesch M."/>
            <person name="Goldberg J."/>
            <person name="Griggs A."/>
            <person name="Gujja S."/>
            <person name="Heilman E.R."/>
            <person name="Heiman D."/>
            <person name="Howarth C."/>
            <person name="Larson L."/>
            <person name="Lui A."/>
            <person name="MacDonald P.J."/>
            <person name="Mehta T."/>
            <person name="Montmayeur A."/>
            <person name="Murphy C."/>
            <person name="Neiman D."/>
            <person name="Pearson M."/>
            <person name="Priest M."/>
            <person name="Roberts A."/>
            <person name="Saif S."/>
            <person name="Shea T."/>
            <person name="Shenoy N."/>
            <person name="Sisk P."/>
            <person name="Stolte C."/>
            <person name="Sykes S."/>
            <person name="White J."/>
            <person name="Yandava C."/>
            <person name="Wortman J."/>
            <person name="Nusbaum C."/>
            <person name="Birren B."/>
        </authorList>
    </citation>
    <scope>NUCLEOTIDE SEQUENCE [LARGE SCALE GENOMIC DNA]</scope>
    <source>
        <strain evidence="7 8">WAL-19142</strain>
    </source>
</reference>
<protein>
    <recommendedName>
        <fullName evidence="9">Amino acid permease/ SLC12A domain-containing protein</fullName>
    </recommendedName>
</protein>
<keyword evidence="5 6" id="KW-0472">Membrane</keyword>
<dbReference type="Pfam" id="PF13520">
    <property type="entry name" value="AA_permease_2"/>
    <property type="match status" value="1"/>
</dbReference>
<dbReference type="InterPro" id="IPR002293">
    <property type="entry name" value="AA/rel_permease1"/>
</dbReference>
<dbReference type="RefSeq" id="WP_007866975.1">
    <property type="nucleotide sequence ID" value="NZ_KQ235876.1"/>
</dbReference>
<dbReference type="PANTHER" id="PTHR42770:SF7">
    <property type="entry name" value="MEMBRANE PROTEIN"/>
    <property type="match status" value="1"/>
</dbReference>
<feature type="transmembrane region" description="Helical" evidence="6">
    <location>
        <begin position="342"/>
        <end position="375"/>
    </location>
</feature>
<name>A0A0J9CEH5_9FIRM</name>
<evidence type="ECO:0008006" key="9">
    <source>
        <dbReference type="Google" id="ProtNLM"/>
    </source>
</evidence>
<gene>
    <name evidence="7" type="ORF">HMPREF9470_00859</name>
</gene>
<dbReference type="GO" id="GO:0022857">
    <property type="term" value="F:transmembrane transporter activity"/>
    <property type="evidence" value="ECO:0007669"/>
    <property type="project" value="InterPro"/>
</dbReference>
<dbReference type="PIRSF" id="PIRSF006060">
    <property type="entry name" value="AA_transporter"/>
    <property type="match status" value="1"/>
</dbReference>
<feature type="transmembrane region" description="Helical" evidence="6">
    <location>
        <begin position="283"/>
        <end position="304"/>
    </location>
</feature>
<feature type="transmembrane region" description="Helical" evidence="6">
    <location>
        <begin position="44"/>
        <end position="66"/>
    </location>
</feature>
<feature type="transmembrane region" description="Helical" evidence="6">
    <location>
        <begin position="124"/>
        <end position="151"/>
    </location>
</feature>
<evidence type="ECO:0000256" key="5">
    <source>
        <dbReference type="ARBA" id="ARBA00023136"/>
    </source>
</evidence>
<keyword evidence="2" id="KW-1003">Cell membrane</keyword>
<keyword evidence="4 6" id="KW-1133">Transmembrane helix</keyword>
<evidence type="ECO:0000256" key="2">
    <source>
        <dbReference type="ARBA" id="ARBA00022475"/>
    </source>
</evidence>
<evidence type="ECO:0000256" key="1">
    <source>
        <dbReference type="ARBA" id="ARBA00004651"/>
    </source>
</evidence>
<feature type="transmembrane region" description="Helical" evidence="6">
    <location>
        <begin position="20"/>
        <end position="38"/>
    </location>
</feature>
<sequence length="452" mass="47713">MDKGKGQGADRPQELKRKLGLGAVVSLGVGTVIGSGIFSSVGEVAAASGCAAITILAFIVGGIIMIPQNMVAAEITAACPDDGGFYVWFREAGSRPLAFLCGWTTFWGGDPPSYSIMALALADYIAFFIPGIAGIGIKLLATALIVTFMIINMRSVEVGGKFLTFMTSFKMLLFALLIGVGLFYADKTMISAPAMAGASTGFKALLAGVSATTWSYAGMATACSMAGEVKDPEKTIPKALIITVFVIIAIYTSLAAAVTGLLPMNLLTASSAPVAEAAAQIPVIGSAAGVMTAFIAIIVIIASLHGTIMCQPRIEYAMAKDGLFFRKFAEIHPKWETPANSIMYSCAVSIVLVFAADIGALLGFFSFVALCKNALSFATMFKLHKKADYNPSWKCPAWLLMTILSVGANVVLLVSTFLWAPYKSLFSAFVVVATGLPAYYFWESKNRKEGRA</sequence>
<dbReference type="GeneID" id="93165633"/>
<evidence type="ECO:0000256" key="4">
    <source>
        <dbReference type="ARBA" id="ARBA00022989"/>
    </source>
</evidence>
<comment type="subcellular location">
    <subcellularLocation>
        <location evidence="1">Cell membrane</location>
        <topology evidence="1">Multi-pass membrane protein</topology>
    </subcellularLocation>
</comment>
<dbReference type="OrthoDB" id="178667at2"/>
<dbReference type="AlphaFoldDB" id="A0A0J9CEH5"/>